<dbReference type="Gene3D" id="1.25.40.180">
    <property type="match status" value="2"/>
</dbReference>
<feature type="compositionally biased region" description="Polar residues" evidence="11">
    <location>
        <begin position="1246"/>
        <end position="1256"/>
    </location>
</feature>
<dbReference type="Gene3D" id="2.20.25.30">
    <property type="match status" value="2"/>
</dbReference>
<dbReference type="PANTHER" id="PTHR23253:SF55">
    <property type="entry name" value="EUKARYOTIC TRANSLATION INITIATION FACTOR 4G-LIKE"/>
    <property type="match status" value="1"/>
</dbReference>
<dbReference type="GO" id="GO:0003735">
    <property type="term" value="F:structural constituent of ribosome"/>
    <property type="evidence" value="ECO:0007669"/>
    <property type="project" value="InterPro"/>
</dbReference>
<feature type="compositionally biased region" description="Basic and acidic residues" evidence="11">
    <location>
        <begin position="1"/>
        <end position="11"/>
    </location>
</feature>
<feature type="compositionally biased region" description="Low complexity" evidence="11">
    <location>
        <begin position="875"/>
        <end position="886"/>
    </location>
</feature>
<evidence type="ECO:0000256" key="3">
    <source>
        <dbReference type="ARBA" id="ARBA00022540"/>
    </source>
</evidence>
<dbReference type="GO" id="GO:1990904">
    <property type="term" value="C:ribonucleoprotein complex"/>
    <property type="evidence" value="ECO:0007669"/>
    <property type="project" value="UniProtKB-KW"/>
</dbReference>
<feature type="region of interest" description="Disordered" evidence="11">
    <location>
        <begin position="614"/>
        <end position="682"/>
    </location>
</feature>
<dbReference type="HAMAP" id="MF_00327">
    <property type="entry name" value="Ribosomal_eL43"/>
    <property type="match status" value="2"/>
</dbReference>
<dbReference type="Pfam" id="PF02847">
    <property type="entry name" value="MA3"/>
    <property type="match status" value="1"/>
</dbReference>
<feature type="region of interest" description="Disordered" evidence="11">
    <location>
        <begin position="1"/>
        <end position="96"/>
    </location>
</feature>
<keyword evidence="4" id="KW-0862">Zinc</keyword>
<dbReference type="PROSITE" id="PS51366">
    <property type="entry name" value="MI"/>
    <property type="match status" value="1"/>
</dbReference>
<reference evidence="13" key="2">
    <citation type="submission" date="2019-01" db="UniProtKB">
        <authorList>
            <consortium name="EnsemblPlants"/>
        </authorList>
    </citation>
    <scope>IDENTIFICATION</scope>
    <source>
        <strain evidence="13">cv. Heinz 1706</strain>
    </source>
</reference>
<dbReference type="SUPFAM" id="SSF48371">
    <property type="entry name" value="ARM repeat"/>
    <property type="match status" value="2"/>
</dbReference>
<feature type="domain" description="MI" evidence="12">
    <location>
        <begin position="1404"/>
        <end position="1527"/>
    </location>
</feature>
<dbReference type="Proteomes" id="UP000004994">
    <property type="component" value="Chromosome 8"/>
</dbReference>
<evidence type="ECO:0000313" key="13">
    <source>
        <dbReference type="EnsemblPlants" id="Solyc08g077700.3.1"/>
    </source>
</evidence>
<feature type="region of interest" description="Disordered" evidence="11">
    <location>
        <begin position="723"/>
        <end position="783"/>
    </location>
</feature>
<dbReference type="InParanoid" id="A0A3Q7HRS0"/>
<keyword evidence="7" id="KW-0689">Ribosomal protein</keyword>
<dbReference type="PaxDb" id="4081-Solyc08g077700.2.1"/>
<evidence type="ECO:0000256" key="11">
    <source>
        <dbReference type="SAM" id="MobiDB-lite"/>
    </source>
</evidence>
<dbReference type="SMART" id="SM00544">
    <property type="entry name" value="MA3"/>
    <property type="match status" value="1"/>
</dbReference>
<feature type="compositionally biased region" description="Polar residues" evidence="11">
    <location>
        <begin position="554"/>
        <end position="575"/>
    </location>
</feature>
<dbReference type="SMART" id="SM00543">
    <property type="entry name" value="MIF4G"/>
    <property type="match status" value="1"/>
</dbReference>
<dbReference type="GO" id="GO:0003729">
    <property type="term" value="F:mRNA binding"/>
    <property type="evidence" value="ECO:0000318"/>
    <property type="project" value="GO_Central"/>
</dbReference>
<evidence type="ECO:0000313" key="14">
    <source>
        <dbReference type="Proteomes" id="UP000004994"/>
    </source>
</evidence>
<dbReference type="InterPro" id="IPR003891">
    <property type="entry name" value="Initiation_fac_eIF4g_MI"/>
</dbReference>
<feature type="compositionally biased region" description="Basic and acidic residues" evidence="11">
    <location>
        <begin position="1200"/>
        <end position="1221"/>
    </location>
</feature>
<evidence type="ECO:0000256" key="4">
    <source>
        <dbReference type="ARBA" id="ARBA00022833"/>
    </source>
</evidence>
<dbReference type="Pfam" id="PF02854">
    <property type="entry name" value="MIF4G"/>
    <property type="match status" value="1"/>
</dbReference>
<feature type="region of interest" description="Disordered" evidence="11">
    <location>
        <begin position="213"/>
        <end position="244"/>
    </location>
</feature>
<comment type="similarity">
    <text evidence="2">Belongs to the eukaryotic ribosomal protein eL43 family.</text>
</comment>
<dbReference type="NCBIfam" id="TIGR00280">
    <property type="entry name" value="eL43_euk_arch"/>
    <property type="match status" value="2"/>
</dbReference>
<dbReference type="GO" id="GO:0005840">
    <property type="term" value="C:ribosome"/>
    <property type="evidence" value="ECO:0007669"/>
    <property type="project" value="UniProtKB-KW"/>
</dbReference>
<dbReference type="GO" id="GO:0016281">
    <property type="term" value="C:eukaryotic translation initiation factor 4F complex"/>
    <property type="evidence" value="ECO:0000318"/>
    <property type="project" value="GO_Central"/>
</dbReference>
<feature type="compositionally biased region" description="Polar residues" evidence="11">
    <location>
        <begin position="842"/>
        <end position="856"/>
    </location>
</feature>
<dbReference type="Gramene" id="Solyc08g077700.3.1">
    <property type="protein sequence ID" value="Solyc08g077700.3.1"/>
    <property type="gene ID" value="Solyc08g077700.3"/>
</dbReference>
<evidence type="ECO:0000256" key="2">
    <source>
        <dbReference type="ARBA" id="ARBA00008672"/>
    </source>
</evidence>
<dbReference type="STRING" id="4081.A0A3Q7HRS0"/>
<evidence type="ECO:0000259" key="12">
    <source>
        <dbReference type="PROSITE" id="PS51366"/>
    </source>
</evidence>
<organism evidence="13">
    <name type="scientific">Solanum lycopersicum</name>
    <name type="common">Tomato</name>
    <name type="synonym">Lycopersicon esculentum</name>
    <dbReference type="NCBI Taxonomy" id="4081"/>
    <lineage>
        <taxon>Eukaryota</taxon>
        <taxon>Viridiplantae</taxon>
        <taxon>Streptophyta</taxon>
        <taxon>Embryophyta</taxon>
        <taxon>Tracheophyta</taxon>
        <taxon>Spermatophyta</taxon>
        <taxon>Magnoliopsida</taxon>
        <taxon>eudicotyledons</taxon>
        <taxon>Gunneridae</taxon>
        <taxon>Pentapetalae</taxon>
        <taxon>asterids</taxon>
        <taxon>lamiids</taxon>
        <taxon>Solanales</taxon>
        <taxon>Solanaceae</taxon>
        <taxon>Solanoideae</taxon>
        <taxon>Solaneae</taxon>
        <taxon>Solanum</taxon>
        <taxon>Solanum subgen. Lycopersicon</taxon>
    </lineage>
</organism>
<feature type="region of interest" description="Disordered" evidence="11">
    <location>
        <begin position="534"/>
        <end position="575"/>
    </location>
</feature>
<feature type="region of interest" description="Disordered" evidence="11">
    <location>
        <begin position="457"/>
        <end position="508"/>
    </location>
</feature>
<keyword evidence="14" id="KW-1185">Reference proteome</keyword>
<keyword evidence="3" id="KW-0396">Initiation factor</keyword>
<feature type="compositionally biased region" description="Polar residues" evidence="11">
    <location>
        <begin position="1228"/>
        <end position="1237"/>
    </location>
</feature>
<dbReference type="GO" id="GO:0003743">
    <property type="term" value="F:translation initiation factor activity"/>
    <property type="evidence" value="ECO:0000318"/>
    <property type="project" value="GO_Central"/>
</dbReference>
<dbReference type="InterPro" id="IPR003890">
    <property type="entry name" value="MIF4G-like_typ-3"/>
</dbReference>
<protein>
    <recommendedName>
        <fullName evidence="9">Eukaryotic translation initiation factor 4G</fullName>
    </recommendedName>
    <alternativeName>
        <fullName evidence="10">Protein synthesis initiation factor 4G</fullName>
    </alternativeName>
</protein>
<evidence type="ECO:0000256" key="6">
    <source>
        <dbReference type="ARBA" id="ARBA00022917"/>
    </source>
</evidence>
<evidence type="ECO:0000256" key="5">
    <source>
        <dbReference type="ARBA" id="ARBA00022845"/>
    </source>
</evidence>
<dbReference type="EnsemblPlants" id="Solyc08g077700.3.1">
    <property type="protein sequence ID" value="Solyc08g077700.3.1"/>
    <property type="gene ID" value="Solyc08g077700.3"/>
</dbReference>
<feature type="compositionally biased region" description="Polar residues" evidence="11">
    <location>
        <begin position="631"/>
        <end position="641"/>
    </location>
</feature>
<evidence type="ECO:0000256" key="9">
    <source>
        <dbReference type="ARBA" id="ARBA00067320"/>
    </source>
</evidence>
<feature type="compositionally biased region" description="Polar residues" evidence="11">
    <location>
        <begin position="484"/>
        <end position="505"/>
    </location>
</feature>
<feature type="region of interest" description="Disordered" evidence="11">
    <location>
        <begin position="1196"/>
        <end position="1313"/>
    </location>
</feature>
<feature type="region of interest" description="Disordered" evidence="11">
    <location>
        <begin position="112"/>
        <end position="136"/>
    </location>
</feature>
<dbReference type="InterPro" id="IPR011331">
    <property type="entry name" value="Ribosomal_eL37/eL43"/>
</dbReference>
<evidence type="ECO:0000256" key="10">
    <source>
        <dbReference type="ARBA" id="ARBA00075135"/>
    </source>
</evidence>
<accession>A0A3Q7HRS0</accession>
<feature type="compositionally biased region" description="Basic and acidic residues" evidence="11">
    <location>
        <begin position="645"/>
        <end position="667"/>
    </location>
</feature>
<feature type="compositionally biased region" description="Basic and acidic residues" evidence="11">
    <location>
        <begin position="1276"/>
        <end position="1287"/>
    </location>
</feature>
<keyword evidence="8" id="KW-0687">Ribonucleoprotein</keyword>
<dbReference type="FunFam" id="1.25.40.180:FF:000034">
    <property type="entry name" value="Eukaryotic translation initiation factor 4G"/>
    <property type="match status" value="1"/>
</dbReference>
<keyword evidence="6" id="KW-0648">Protein biosynthesis</keyword>
<name>A0A3Q7HRS0_SOLLC</name>
<feature type="compositionally biased region" description="Polar residues" evidence="11">
    <location>
        <begin position="27"/>
        <end position="37"/>
    </location>
</feature>
<keyword evidence="5" id="KW-0810">Translation regulation</keyword>
<feature type="compositionally biased region" description="Basic and acidic residues" evidence="11">
    <location>
        <begin position="862"/>
        <end position="872"/>
    </location>
</feature>
<dbReference type="GO" id="GO:0006417">
    <property type="term" value="P:regulation of translation"/>
    <property type="evidence" value="ECO:0007669"/>
    <property type="project" value="UniProtKB-KW"/>
</dbReference>
<feature type="compositionally biased region" description="Polar residues" evidence="11">
    <location>
        <begin position="723"/>
        <end position="736"/>
    </location>
</feature>
<dbReference type="InterPro" id="IPR002674">
    <property type="entry name" value="Ribosomal_eL43"/>
</dbReference>
<evidence type="ECO:0000256" key="8">
    <source>
        <dbReference type="ARBA" id="ARBA00023274"/>
    </source>
</evidence>
<feature type="region of interest" description="Disordered" evidence="11">
    <location>
        <begin position="830"/>
        <end position="900"/>
    </location>
</feature>
<sequence length="1788" mass="196510">MQRRGDQKKSESQNQYKRNSRVGGRSPSAQPQYQRVTSGKGGGSSVLPPPSPDSDSSSPTTQSFKKSDGETGPLKVTDAVQNDAPAITSGSDKFVEPADRIRHEDNQIVSSALSSHHTSSDLDPSAPKTPMKDDTSKNVSLQFGSFTPGFVNGMQIPQRTNSAPPNMDEQKRIQNLGMYLLSDIESWLWRLSWSSCLSYWKMARSSPFRPLQLLSSSTPHQPQLREDIGKPMNKNPDPQHSHERDLPVHVQVPAAQAVGSMQKLSSLPFPGVPVNPPFLQPHGPVQFGMPGPQLQGAIQHGQMMNFPSKFGHQLSTPFGNMGVGIPPQFGQHVRKVNSRKSVKITHPDTHEELKLDEKVDMKLDGGSSGLAIHHPGGLPSQPMHYGPSLPMSFSPQMSPNPMFLQNAPSVPITNSLVAPCAPGLGYSSSVQMAINQAPGSVRREVLASSYPVSLKTAETEKALQPPLRVNSSEEGSRILPETSVEASESASKPTTFASPSSTSLVSVDIPPSGSATAIGSNVNHVRGVDYVETELKNPPKKSQLHPQQLREEGNSASKSNPTPTNSVDRISEVSSTGGCETNNVVHQLSHSAASLSDCNVSKIVVPVATNNNKEVLPSASGAKCNEDSHIHTSPSSPSNTKTRGKVSEETKTEYRRVQGSTPKDKHTNKVKSANSRGKKKRREILQKADAAGDASDLYMAFKGPKEKLQSSVSSGSVESCSSLTARKISSSSNEDFSANEDKKTTAEPNSWEDAAMSTPKLETSGDNKIVNDNLRHPNGGSDTTGHMRYSRDFLLTLSSHFGDLPDNFEVPWHMAEALLSPNSSISKGVDFNKNGPNFGPGQINSRQGSSSWSDNRPTGMADDGRWTNEQHIDINQGGNANGARPGRGNHKNMRNLQGQPPNQYVSVFPAGTMLPLASQGGIQHIRSDANRWQRVSGSRKGSFASHSPLQVMHKADKKYEIRKVTDAEEAKRRHLKAILNKLTPQNFEKLFEQVKEVNIDSATTLAGVISQIFDKALMEPTFCEMYANFCYHLAGELPDFVEDNQKITFKRLLLDKCQEEFERGEREEAEADSMEEDGAVKLSEGKREEMRLQTRRRMLGNIRLIGELYKKKMLTERIMHECIQKLLGQYQTPDEEDIESLCKLMSTIGEMIDHSKAKDYMDAYFDMMTTMANNTDLSTRVRFMLMDIIDLRKNKWQQRRKVEGPKKIEEVRRDAVQERRAQVGRSPRGSSTVSSARRGQPADLSPRSSMLSSPAPQMTPFRGIPSQNRGFGSQDCRLEAKHPHESRTSSAAMPQRSSDDYKTMSLGPRGGPGRGTPFRGQVMHSASPVTASAGGWSPYNSRQESISKYAPGTVVKPTANYARPNQHEHAHYAEKELTNTNRPFGASAEPPASNSPGTIWSEERLGEMSIAAIREFYSAVDEDEVVLRIGELNSPSFHPMMLSIWVNDSFQRKERDRDLLARLLISLTKSKVVLETKHLIEGFESVLATLEDEVTDAPKAAVFLGRIFGRLISENVISLKEAGHLIQHGGEESGHLLQTGLGYEVLESTFDLIRSEKGESALKDICSASSTQLEDFRPPTKRTKKAGIVGKYGTRYGASLRKQIKKMEVSQHSKYFCEFCGKYAVKRKAVGIWGCKDCGKVKAGGAYTLNTASAVTVRSTIRRLREQTEKAAVPNPPSTLKNGTLFPLCIMLSLLNLTKRTKKAGIVGKYGTRYGASLRKQIKKMEVSQHSKYFCEFCGKYAVKRKAVGIWGCKDCGKVKAGGAYTLNTASAVTVRSTIRRLREQTES</sequence>
<dbReference type="FunFam" id="1.25.40.180:FF:000024">
    <property type="entry name" value="Eukaryotic translation initiation factor 4G"/>
    <property type="match status" value="1"/>
</dbReference>
<evidence type="ECO:0000256" key="1">
    <source>
        <dbReference type="ARBA" id="ARBA00005775"/>
    </source>
</evidence>
<comment type="similarity">
    <text evidence="1">Belongs to the eukaryotic initiation factor 4G family.</text>
</comment>
<feature type="compositionally biased region" description="Low complexity" evidence="11">
    <location>
        <begin position="112"/>
        <end position="125"/>
    </location>
</feature>
<evidence type="ECO:0000256" key="7">
    <source>
        <dbReference type="ARBA" id="ARBA00022980"/>
    </source>
</evidence>
<dbReference type="SUPFAM" id="SSF57829">
    <property type="entry name" value="Zn-binding ribosomal proteins"/>
    <property type="match status" value="2"/>
</dbReference>
<dbReference type="FunFam" id="2.20.25.30:FF:000002">
    <property type="entry name" value="60S ribosomal protein L37a"/>
    <property type="match status" value="2"/>
</dbReference>
<dbReference type="PANTHER" id="PTHR23253">
    <property type="entry name" value="EUKARYOTIC TRANSLATION INITIATION FACTOR 4 GAMMA"/>
    <property type="match status" value="1"/>
</dbReference>
<proteinExistence type="inferred from homology"/>
<reference evidence="13" key="1">
    <citation type="journal article" date="2012" name="Nature">
        <title>The tomato genome sequence provides insights into fleshy fruit evolution.</title>
        <authorList>
            <consortium name="Tomato Genome Consortium"/>
        </authorList>
    </citation>
    <scope>NUCLEOTIDE SEQUENCE [LARGE SCALE GENOMIC DNA]</scope>
    <source>
        <strain evidence="13">cv. Heinz 1706</strain>
    </source>
</reference>
<dbReference type="InterPro" id="IPR016024">
    <property type="entry name" value="ARM-type_fold"/>
</dbReference>
<dbReference type="Pfam" id="PF01780">
    <property type="entry name" value="Ribosomal_L37ae"/>
    <property type="match status" value="2"/>
</dbReference>
<dbReference type="GO" id="GO:0006413">
    <property type="term" value="P:translational initiation"/>
    <property type="evidence" value="ECO:0000318"/>
    <property type="project" value="GO_Central"/>
</dbReference>
<dbReference type="OMA" id="VQFGMPG"/>
<dbReference type="InterPro" id="IPR011332">
    <property type="entry name" value="Ribosomal_zn-bd"/>
</dbReference>